<feature type="transmembrane region" description="Helical" evidence="5">
    <location>
        <begin position="187"/>
        <end position="205"/>
    </location>
</feature>
<protein>
    <submittedName>
        <fullName evidence="6">Uncharacterized protein</fullName>
    </submittedName>
</protein>
<evidence type="ECO:0000256" key="4">
    <source>
        <dbReference type="ARBA" id="ARBA00023136"/>
    </source>
</evidence>
<sequence>MPTDTLWSFCLAINIYLTFYRRYSAEDLKRLEKWYFVLCYGLPLALATALSLIRTTERGRIYGPALVGTQSPGRLLSGVQLPNHGDFSAWCVSMVQVVSIVTFTIYAAVGTNIFQNHRSLHAAKNAMPVSGVIKGVRSVTIDVTHAMVEALTVEPSTPYSVYVESQQSISGSAIDAQINKNNAMWSYLRYSFLFFIAMVVAWLPSSINRIYSLINPSEANLGLNLTGALVLSLQGSWNAVIYISTALPISKSMWASNIKSRSPLRFRWRATRRKTRGIPLENIGFDGRSSAGSTSALALRPPFEYSTTVPPDV</sequence>
<feature type="transmembrane region" description="Helical" evidence="5">
    <location>
        <begin position="87"/>
        <end position="109"/>
    </location>
</feature>
<reference evidence="6" key="2">
    <citation type="submission" date="2023-01" db="EMBL/GenBank/DDBJ databases">
        <authorList>
            <person name="Petersen C."/>
        </authorList>
    </citation>
    <scope>NUCLEOTIDE SEQUENCE</scope>
    <source>
        <strain evidence="6">IBT 15450</strain>
    </source>
</reference>
<evidence type="ECO:0000256" key="2">
    <source>
        <dbReference type="ARBA" id="ARBA00022692"/>
    </source>
</evidence>
<keyword evidence="2 5" id="KW-0812">Transmembrane</keyword>
<evidence type="ECO:0000313" key="6">
    <source>
        <dbReference type="EMBL" id="KAJ6041620.1"/>
    </source>
</evidence>
<keyword evidence="4 5" id="KW-0472">Membrane</keyword>
<dbReference type="GO" id="GO:0005886">
    <property type="term" value="C:plasma membrane"/>
    <property type="evidence" value="ECO:0007669"/>
    <property type="project" value="TreeGrafter"/>
</dbReference>
<organism evidence="6 7">
    <name type="scientific">Penicillium canescens</name>
    <dbReference type="NCBI Taxonomy" id="5083"/>
    <lineage>
        <taxon>Eukaryota</taxon>
        <taxon>Fungi</taxon>
        <taxon>Dikarya</taxon>
        <taxon>Ascomycota</taxon>
        <taxon>Pezizomycotina</taxon>
        <taxon>Eurotiomycetes</taxon>
        <taxon>Eurotiomycetidae</taxon>
        <taxon>Eurotiales</taxon>
        <taxon>Aspergillaceae</taxon>
        <taxon>Penicillium</taxon>
    </lineage>
</organism>
<dbReference type="Pfam" id="PF05462">
    <property type="entry name" value="Dicty_CAR"/>
    <property type="match status" value="1"/>
</dbReference>
<dbReference type="AlphaFoldDB" id="A0AAD6IC76"/>
<feature type="transmembrane region" description="Helical" evidence="5">
    <location>
        <begin position="6"/>
        <end position="23"/>
    </location>
</feature>
<accession>A0AAD6IC76</accession>
<comment type="subcellular location">
    <subcellularLocation>
        <location evidence="1">Membrane</location>
        <topology evidence="1">Multi-pass membrane protein</topology>
    </subcellularLocation>
</comment>
<keyword evidence="7" id="KW-1185">Reference proteome</keyword>
<reference evidence="6" key="1">
    <citation type="journal article" date="2023" name="IMA Fungus">
        <title>Comparative genomic study of the Penicillium genus elucidates a diverse pangenome and 15 lateral gene transfer events.</title>
        <authorList>
            <person name="Petersen C."/>
            <person name="Sorensen T."/>
            <person name="Nielsen M.R."/>
            <person name="Sondergaard T.E."/>
            <person name="Sorensen J.L."/>
            <person name="Fitzpatrick D.A."/>
            <person name="Frisvad J.C."/>
            <person name="Nielsen K.L."/>
        </authorList>
    </citation>
    <scope>NUCLEOTIDE SEQUENCE</scope>
    <source>
        <strain evidence="6">IBT 15450</strain>
    </source>
</reference>
<evidence type="ECO:0000256" key="5">
    <source>
        <dbReference type="SAM" id="Phobius"/>
    </source>
</evidence>
<evidence type="ECO:0000256" key="1">
    <source>
        <dbReference type="ARBA" id="ARBA00004141"/>
    </source>
</evidence>
<feature type="transmembrane region" description="Helical" evidence="5">
    <location>
        <begin position="225"/>
        <end position="249"/>
    </location>
</feature>
<evidence type="ECO:0000256" key="3">
    <source>
        <dbReference type="ARBA" id="ARBA00022989"/>
    </source>
</evidence>
<dbReference type="PANTHER" id="PTHR23112:SF0">
    <property type="entry name" value="TRANSMEMBRANE PROTEIN 116"/>
    <property type="match status" value="1"/>
</dbReference>
<dbReference type="GO" id="GO:0007189">
    <property type="term" value="P:adenylate cyclase-activating G protein-coupled receptor signaling pathway"/>
    <property type="evidence" value="ECO:0007669"/>
    <property type="project" value="TreeGrafter"/>
</dbReference>
<dbReference type="EMBL" id="JAQJZL010000005">
    <property type="protein sequence ID" value="KAJ6041620.1"/>
    <property type="molecule type" value="Genomic_DNA"/>
</dbReference>
<gene>
    <name evidence="6" type="ORF">N7460_007010</name>
</gene>
<keyword evidence="3 5" id="KW-1133">Transmembrane helix</keyword>
<dbReference type="GO" id="GO:0004930">
    <property type="term" value="F:G protein-coupled receptor activity"/>
    <property type="evidence" value="ECO:0007669"/>
    <property type="project" value="TreeGrafter"/>
</dbReference>
<evidence type="ECO:0000313" key="7">
    <source>
        <dbReference type="Proteomes" id="UP001219568"/>
    </source>
</evidence>
<dbReference type="Gene3D" id="1.20.1070.10">
    <property type="entry name" value="Rhodopsin 7-helix transmembrane proteins"/>
    <property type="match status" value="1"/>
</dbReference>
<name>A0AAD6IC76_PENCN</name>
<dbReference type="PANTHER" id="PTHR23112">
    <property type="entry name" value="G PROTEIN-COUPLED RECEPTOR 157-RELATED"/>
    <property type="match status" value="1"/>
</dbReference>
<feature type="transmembrane region" description="Helical" evidence="5">
    <location>
        <begin position="35"/>
        <end position="53"/>
    </location>
</feature>
<comment type="caution">
    <text evidence="6">The sequence shown here is derived from an EMBL/GenBank/DDBJ whole genome shotgun (WGS) entry which is preliminary data.</text>
</comment>
<proteinExistence type="predicted"/>
<dbReference type="Proteomes" id="UP001219568">
    <property type="component" value="Unassembled WGS sequence"/>
</dbReference>